<evidence type="ECO:0000256" key="1">
    <source>
        <dbReference type="SAM" id="Phobius"/>
    </source>
</evidence>
<feature type="transmembrane region" description="Helical" evidence="1">
    <location>
        <begin position="37"/>
        <end position="54"/>
    </location>
</feature>
<organism evidence="2 3">
    <name type="scientific">Rhynocoris fuscipes</name>
    <dbReference type="NCBI Taxonomy" id="488301"/>
    <lineage>
        <taxon>Eukaryota</taxon>
        <taxon>Metazoa</taxon>
        <taxon>Ecdysozoa</taxon>
        <taxon>Arthropoda</taxon>
        <taxon>Hexapoda</taxon>
        <taxon>Insecta</taxon>
        <taxon>Pterygota</taxon>
        <taxon>Neoptera</taxon>
        <taxon>Paraneoptera</taxon>
        <taxon>Hemiptera</taxon>
        <taxon>Heteroptera</taxon>
        <taxon>Panheteroptera</taxon>
        <taxon>Cimicomorpha</taxon>
        <taxon>Reduviidae</taxon>
        <taxon>Harpactorinae</taxon>
        <taxon>Harpactorini</taxon>
        <taxon>Rhynocoris</taxon>
    </lineage>
</organism>
<name>A0AAW1D6L6_9HEMI</name>
<proteinExistence type="predicted"/>
<comment type="caution">
    <text evidence="2">The sequence shown here is derived from an EMBL/GenBank/DDBJ whole genome shotgun (WGS) entry which is preliminary data.</text>
</comment>
<keyword evidence="1" id="KW-1133">Transmembrane helix</keyword>
<protein>
    <submittedName>
        <fullName evidence="2">Uncharacterized protein</fullName>
    </submittedName>
</protein>
<keyword evidence="3" id="KW-1185">Reference proteome</keyword>
<reference evidence="2 3" key="1">
    <citation type="submission" date="2022-12" db="EMBL/GenBank/DDBJ databases">
        <title>Chromosome-level genome assembly of true bugs.</title>
        <authorList>
            <person name="Ma L."/>
            <person name="Li H."/>
        </authorList>
    </citation>
    <scope>NUCLEOTIDE SEQUENCE [LARGE SCALE GENOMIC DNA]</scope>
    <source>
        <strain evidence="2">Lab_2022b</strain>
    </source>
</reference>
<dbReference type="Proteomes" id="UP001461498">
    <property type="component" value="Unassembled WGS sequence"/>
</dbReference>
<sequence>MQQTVCRESLILAYVGKSYNIIKVISFIGGQFMYREHHIVFASCTVMGLLIVLIKKGDNYKCI</sequence>
<keyword evidence="1" id="KW-0472">Membrane</keyword>
<dbReference type="EMBL" id="JAPXFL010000007">
    <property type="protein sequence ID" value="KAK9503985.1"/>
    <property type="molecule type" value="Genomic_DNA"/>
</dbReference>
<gene>
    <name evidence="2" type="ORF">O3M35_010434</name>
</gene>
<evidence type="ECO:0000313" key="2">
    <source>
        <dbReference type="EMBL" id="KAK9503985.1"/>
    </source>
</evidence>
<accession>A0AAW1D6L6</accession>
<evidence type="ECO:0000313" key="3">
    <source>
        <dbReference type="Proteomes" id="UP001461498"/>
    </source>
</evidence>
<keyword evidence="1" id="KW-0812">Transmembrane</keyword>
<dbReference type="AlphaFoldDB" id="A0AAW1D6L6"/>